<dbReference type="Proteomes" id="UP001139158">
    <property type="component" value="Unassembled WGS sequence"/>
</dbReference>
<gene>
    <name evidence="5" type="ORF">LJ757_03150</name>
</gene>
<accession>A0A9X1SBU3</accession>
<dbReference type="PANTHER" id="PTHR23028:SF53">
    <property type="entry name" value="ACYL_TRANSF_3 DOMAIN-CONTAINING PROTEIN"/>
    <property type="match status" value="1"/>
</dbReference>
<feature type="transmembrane region" description="Helical" evidence="2">
    <location>
        <begin position="100"/>
        <end position="119"/>
    </location>
</feature>
<feature type="transmembrane region" description="Helical" evidence="2">
    <location>
        <begin position="283"/>
        <end position="303"/>
    </location>
</feature>
<feature type="transmembrane region" description="Helical" evidence="2">
    <location>
        <begin position="228"/>
        <end position="249"/>
    </location>
</feature>
<organism evidence="5 6">
    <name type="scientific">Arthrobacter caoxuetaonis</name>
    <dbReference type="NCBI Taxonomy" id="2886935"/>
    <lineage>
        <taxon>Bacteria</taxon>
        <taxon>Bacillati</taxon>
        <taxon>Actinomycetota</taxon>
        <taxon>Actinomycetes</taxon>
        <taxon>Micrococcales</taxon>
        <taxon>Micrococcaceae</taxon>
        <taxon>Arthrobacter</taxon>
    </lineage>
</organism>
<feature type="domain" description="SGNH" evidence="4">
    <location>
        <begin position="477"/>
        <end position="698"/>
    </location>
</feature>
<feature type="transmembrane region" description="Helical" evidence="2">
    <location>
        <begin position="200"/>
        <end position="222"/>
    </location>
</feature>
<keyword evidence="2" id="KW-0812">Transmembrane</keyword>
<feature type="transmembrane region" description="Helical" evidence="2">
    <location>
        <begin position="324"/>
        <end position="347"/>
    </location>
</feature>
<feature type="transmembrane region" description="Helical" evidence="2">
    <location>
        <begin position="256"/>
        <end position="277"/>
    </location>
</feature>
<feature type="transmembrane region" description="Helical" evidence="2">
    <location>
        <begin position="353"/>
        <end position="374"/>
    </location>
</feature>
<evidence type="ECO:0000313" key="5">
    <source>
        <dbReference type="EMBL" id="MCC3296802.1"/>
    </source>
</evidence>
<dbReference type="Pfam" id="PF19040">
    <property type="entry name" value="SGNH"/>
    <property type="match status" value="1"/>
</dbReference>
<feature type="transmembrane region" description="Helical" evidence="2">
    <location>
        <begin position="37"/>
        <end position="52"/>
    </location>
</feature>
<keyword evidence="5" id="KW-0808">Transferase</keyword>
<feature type="compositionally biased region" description="Low complexity" evidence="1">
    <location>
        <begin position="8"/>
        <end position="27"/>
    </location>
</feature>
<feature type="transmembrane region" description="Helical" evidence="2">
    <location>
        <begin position="171"/>
        <end position="188"/>
    </location>
</feature>
<dbReference type="RefSeq" id="WP_227894592.1">
    <property type="nucleotide sequence ID" value="NZ_CP099466.1"/>
</dbReference>
<evidence type="ECO:0000259" key="4">
    <source>
        <dbReference type="Pfam" id="PF19040"/>
    </source>
</evidence>
<feature type="transmembrane region" description="Helical" evidence="2">
    <location>
        <begin position="58"/>
        <end position="79"/>
    </location>
</feature>
<keyword evidence="6" id="KW-1185">Reference proteome</keyword>
<sequence>MDLRLPDARPAPASASTRSAPSGRPAPNRAHRNDIQGLRALAVGLVVCYHIWPNALPGGFIGVDVFFVISGYLIIGSLAREAAGGKIQLLRFYSRRIKRLLPAAGAVLVATMAATVLILPQSRWQSVSRDVAASGLNIQNWNQAFFSTSYEGATASVSPLQHFWSLAVEEQFYLVAPVILLSCAWLARKRLRGGARTFKLLALGVLGSLTLASFTHSVLFSAASPDLAYFFTTTRVWELTLGGMVALAARPAGVRPALSALLGWFGLLLVLGSAAAFSTAMPFPGWIALFPVTGAIFLLLSGASAQPRRGLSPAWWQSLGPMRYLGDISYSLYLWHWPVIVFSVFLLGPNPGWLHGSAVIAASIALAAVSTRYIEQPVRNFEPGRSRSHGRRRAVTPGYGRIFALGALLTLLPIGLAAVPYQAMELKERSLTAELDLDTYPGAMALHGFGPRDFPDMPVRPDPAIAAADQPDAPEECRNSYDPAKVDYQDCVFGDGAAERSIVLVGDSHSAQYLDSLSIVARESGYRLYVLSRNGCPFSIHPLQSDTFTYTNCSAQNEQTVQDILAIQPALVVTAALSPAGYEDALGWRWSDESAAIDGFRGTLLPLQEAGIRIAVISDLPYPPFSVPECVAAKSEDSCTFPAEHTPSPLAAAAESVDGAISVDLRDYLCPDGVCRSVIGNVLVYRDNHVTGTFAKTLTIPLRQALGI</sequence>
<dbReference type="InterPro" id="IPR050879">
    <property type="entry name" value="Acyltransferase_3"/>
</dbReference>
<evidence type="ECO:0000259" key="3">
    <source>
        <dbReference type="Pfam" id="PF01757"/>
    </source>
</evidence>
<comment type="caution">
    <text evidence="5">The sequence shown here is derived from an EMBL/GenBank/DDBJ whole genome shotgun (WGS) entry which is preliminary data.</text>
</comment>
<keyword evidence="5" id="KW-0012">Acyltransferase</keyword>
<evidence type="ECO:0000256" key="2">
    <source>
        <dbReference type="SAM" id="Phobius"/>
    </source>
</evidence>
<evidence type="ECO:0000313" key="6">
    <source>
        <dbReference type="Proteomes" id="UP001139158"/>
    </source>
</evidence>
<dbReference type="EMBL" id="JAJFZV010000001">
    <property type="protein sequence ID" value="MCC3296802.1"/>
    <property type="molecule type" value="Genomic_DNA"/>
</dbReference>
<dbReference type="GO" id="GO:0009103">
    <property type="term" value="P:lipopolysaccharide biosynthetic process"/>
    <property type="evidence" value="ECO:0007669"/>
    <property type="project" value="TreeGrafter"/>
</dbReference>
<feature type="transmembrane region" description="Helical" evidence="2">
    <location>
        <begin position="395"/>
        <end position="421"/>
    </location>
</feature>
<reference evidence="5" key="1">
    <citation type="submission" date="2021-10" db="EMBL/GenBank/DDBJ databases">
        <title>Novel species in genus Arthrobacter.</title>
        <authorList>
            <person name="Liu Y."/>
        </authorList>
    </citation>
    <scope>NUCLEOTIDE SEQUENCE</scope>
    <source>
        <strain evidence="5">Zg-Y453</strain>
    </source>
</reference>
<dbReference type="GO" id="GO:0016747">
    <property type="term" value="F:acyltransferase activity, transferring groups other than amino-acyl groups"/>
    <property type="evidence" value="ECO:0007669"/>
    <property type="project" value="InterPro"/>
</dbReference>
<dbReference type="AlphaFoldDB" id="A0A9X1SBU3"/>
<dbReference type="InterPro" id="IPR002656">
    <property type="entry name" value="Acyl_transf_3_dom"/>
</dbReference>
<proteinExistence type="predicted"/>
<feature type="domain" description="Acyltransferase 3" evidence="3">
    <location>
        <begin position="34"/>
        <end position="370"/>
    </location>
</feature>
<dbReference type="PANTHER" id="PTHR23028">
    <property type="entry name" value="ACETYLTRANSFERASE"/>
    <property type="match status" value="1"/>
</dbReference>
<evidence type="ECO:0000256" key="1">
    <source>
        <dbReference type="SAM" id="MobiDB-lite"/>
    </source>
</evidence>
<dbReference type="Pfam" id="PF01757">
    <property type="entry name" value="Acyl_transf_3"/>
    <property type="match status" value="1"/>
</dbReference>
<dbReference type="GO" id="GO:0016020">
    <property type="term" value="C:membrane"/>
    <property type="evidence" value="ECO:0007669"/>
    <property type="project" value="TreeGrafter"/>
</dbReference>
<feature type="region of interest" description="Disordered" evidence="1">
    <location>
        <begin position="1"/>
        <end position="31"/>
    </location>
</feature>
<name>A0A9X1SBU3_9MICC</name>
<dbReference type="InterPro" id="IPR043968">
    <property type="entry name" value="SGNH"/>
</dbReference>
<protein>
    <submittedName>
        <fullName evidence="5">Acyltransferase</fullName>
    </submittedName>
</protein>
<keyword evidence="2" id="KW-1133">Transmembrane helix</keyword>
<keyword evidence="2" id="KW-0472">Membrane</keyword>